<name>A0ABS0DEU4_9NOCA</name>
<organism evidence="2 3">
    <name type="scientific">Nocardia higoensis</name>
    <dbReference type="NCBI Taxonomy" id="228599"/>
    <lineage>
        <taxon>Bacteria</taxon>
        <taxon>Bacillati</taxon>
        <taxon>Actinomycetota</taxon>
        <taxon>Actinomycetes</taxon>
        <taxon>Mycobacteriales</taxon>
        <taxon>Nocardiaceae</taxon>
        <taxon>Nocardia</taxon>
    </lineage>
</organism>
<evidence type="ECO:0000313" key="3">
    <source>
        <dbReference type="Proteomes" id="UP000707731"/>
    </source>
</evidence>
<sequence length="217" mass="23375">MLLAPGEARQLLRGASWQRFAVIGDSIALGIGDPSPGYEPTGWADRVANALRGANPGMRYLNTGRKGATTAQVRDEQLARVVEFEPDLVHIVCGGNDLFVAEPDFDALRANLDTMFAALAATGAQVCTFTVADIWETESMAALAPMRDRMAALNAMVRDAASTYDALLVDFWTHPLRLRPDLMSADLIHFATSGHAVVAAEMIRALSTLIRPTPATH</sequence>
<dbReference type="CDD" id="cd01832">
    <property type="entry name" value="SGNH_hydrolase_like_1"/>
    <property type="match status" value="1"/>
</dbReference>
<dbReference type="SUPFAM" id="SSF52266">
    <property type="entry name" value="SGNH hydrolase"/>
    <property type="match status" value="1"/>
</dbReference>
<dbReference type="PANTHER" id="PTHR43784:SF2">
    <property type="entry name" value="GDSL-LIKE LIPASE_ACYLHYDROLASE, PUTATIVE (AFU_ORTHOLOGUE AFUA_2G00820)-RELATED"/>
    <property type="match status" value="1"/>
</dbReference>
<dbReference type="Proteomes" id="UP000707731">
    <property type="component" value="Unassembled WGS sequence"/>
</dbReference>
<dbReference type="InterPro" id="IPR036514">
    <property type="entry name" value="SGNH_hydro_sf"/>
</dbReference>
<evidence type="ECO:0000259" key="1">
    <source>
        <dbReference type="Pfam" id="PF13472"/>
    </source>
</evidence>
<keyword evidence="3" id="KW-1185">Reference proteome</keyword>
<dbReference type="InterPro" id="IPR053140">
    <property type="entry name" value="GDSL_Rv0518-like"/>
</dbReference>
<dbReference type="Gene3D" id="3.40.50.1110">
    <property type="entry name" value="SGNH hydrolase"/>
    <property type="match status" value="1"/>
</dbReference>
<dbReference type="GO" id="GO:0016787">
    <property type="term" value="F:hydrolase activity"/>
    <property type="evidence" value="ECO:0007669"/>
    <property type="project" value="UniProtKB-KW"/>
</dbReference>
<dbReference type="PANTHER" id="PTHR43784">
    <property type="entry name" value="GDSL-LIKE LIPASE/ACYLHYDROLASE, PUTATIVE (AFU_ORTHOLOGUE AFUA_2G00820)-RELATED"/>
    <property type="match status" value="1"/>
</dbReference>
<accession>A0ABS0DEU4</accession>
<proteinExistence type="predicted"/>
<comment type="caution">
    <text evidence="2">The sequence shown here is derived from an EMBL/GenBank/DDBJ whole genome shotgun (WGS) entry which is preliminary data.</text>
</comment>
<keyword evidence="2" id="KW-0378">Hydrolase</keyword>
<dbReference type="Pfam" id="PF13472">
    <property type="entry name" value="Lipase_GDSL_2"/>
    <property type="match status" value="1"/>
</dbReference>
<reference evidence="2 3" key="1">
    <citation type="submission" date="2020-10" db="EMBL/GenBank/DDBJ databases">
        <title>Identification of Nocardia species via Next-generation sequencing and recognition of intraspecies genetic diversity.</title>
        <authorList>
            <person name="Li P."/>
            <person name="Li P."/>
            <person name="Lu B."/>
        </authorList>
    </citation>
    <scope>NUCLEOTIDE SEQUENCE [LARGE SCALE GENOMIC DNA]</scope>
    <source>
        <strain evidence="2 3">BJ06-0143</strain>
    </source>
</reference>
<dbReference type="EMBL" id="JADLQN010000004">
    <property type="protein sequence ID" value="MBF6356981.1"/>
    <property type="molecule type" value="Genomic_DNA"/>
</dbReference>
<feature type="domain" description="SGNH hydrolase-type esterase" evidence="1">
    <location>
        <begin position="22"/>
        <end position="196"/>
    </location>
</feature>
<dbReference type="InterPro" id="IPR013830">
    <property type="entry name" value="SGNH_hydro"/>
</dbReference>
<evidence type="ECO:0000313" key="2">
    <source>
        <dbReference type="EMBL" id="MBF6356981.1"/>
    </source>
</evidence>
<gene>
    <name evidence="2" type="ORF">IU449_20950</name>
</gene>
<protein>
    <submittedName>
        <fullName evidence="2">SGNH/GDSL hydrolase family protein</fullName>
    </submittedName>
</protein>